<sequence length="90" mass="10203">MDSLTVLPSHCNAPMWFEGTSISRDNGHTEKVGPQMQEALRKTMFHVAWSPDTLPTKPGVGPLFEYLHTHLQALNVALLRRIFQKVLSEF</sequence>
<dbReference type="EMBL" id="JAPWTJ010003844">
    <property type="protein sequence ID" value="KAJ8951256.1"/>
    <property type="molecule type" value="Genomic_DNA"/>
</dbReference>
<protein>
    <submittedName>
        <fullName evidence="1">Uncharacterized protein</fullName>
    </submittedName>
</protein>
<name>A0ABQ9IQA6_9CUCU</name>
<comment type="caution">
    <text evidence="1">The sequence shown here is derived from an EMBL/GenBank/DDBJ whole genome shotgun (WGS) entry which is preliminary data.</text>
</comment>
<proteinExistence type="predicted"/>
<evidence type="ECO:0000313" key="1">
    <source>
        <dbReference type="EMBL" id="KAJ8951256.1"/>
    </source>
</evidence>
<reference evidence="1" key="1">
    <citation type="journal article" date="2023" name="Insect Mol. Biol.">
        <title>Genome sequencing provides insights into the evolution of gene families encoding plant cell wall-degrading enzymes in longhorned beetles.</title>
        <authorList>
            <person name="Shin N.R."/>
            <person name="Okamura Y."/>
            <person name="Kirsch R."/>
            <person name="Pauchet Y."/>
        </authorList>
    </citation>
    <scope>NUCLEOTIDE SEQUENCE</scope>
    <source>
        <strain evidence="1">MMC_N1</strain>
    </source>
</reference>
<evidence type="ECO:0000313" key="2">
    <source>
        <dbReference type="Proteomes" id="UP001162164"/>
    </source>
</evidence>
<accession>A0ABQ9IQA6</accession>
<organism evidence="1 2">
    <name type="scientific">Molorchus minor</name>
    <dbReference type="NCBI Taxonomy" id="1323400"/>
    <lineage>
        <taxon>Eukaryota</taxon>
        <taxon>Metazoa</taxon>
        <taxon>Ecdysozoa</taxon>
        <taxon>Arthropoda</taxon>
        <taxon>Hexapoda</taxon>
        <taxon>Insecta</taxon>
        <taxon>Pterygota</taxon>
        <taxon>Neoptera</taxon>
        <taxon>Endopterygota</taxon>
        <taxon>Coleoptera</taxon>
        <taxon>Polyphaga</taxon>
        <taxon>Cucujiformia</taxon>
        <taxon>Chrysomeloidea</taxon>
        <taxon>Cerambycidae</taxon>
        <taxon>Lamiinae</taxon>
        <taxon>Monochamini</taxon>
        <taxon>Molorchus</taxon>
    </lineage>
</organism>
<dbReference type="Proteomes" id="UP001162164">
    <property type="component" value="Unassembled WGS sequence"/>
</dbReference>
<keyword evidence="2" id="KW-1185">Reference proteome</keyword>
<gene>
    <name evidence="1" type="ORF">NQ317_018736</name>
</gene>